<dbReference type="InterPro" id="IPR001314">
    <property type="entry name" value="Peptidase_S1A"/>
</dbReference>
<keyword evidence="6 9" id="KW-0720">Serine protease</keyword>
<keyword evidence="5 9" id="KW-0378">Hydrolase</keyword>
<dbReference type="Proteomes" id="UP000749559">
    <property type="component" value="Unassembled WGS sequence"/>
</dbReference>
<keyword evidence="2" id="KW-0964">Secreted</keyword>
<dbReference type="GO" id="GO:0005615">
    <property type="term" value="C:extracellular space"/>
    <property type="evidence" value="ECO:0007669"/>
    <property type="project" value="TreeGrafter"/>
</dbReference>
<proteinExistence type="predicted"/>
<dbReference type="EMBL" id="CAIIXF020000003">
    <property type="protein sequence ID" value="CAH1779769.1"/>
    <property type="molecule type" value="Genomic_DNA"/>
</dbReference>
<dbReference type="SUPFAM" id="SSF50494">
    <property type="entry name" value="Trypsin-like serine proteases"/>
    <property type="match status" value="1"/>
</dbReference>
<dbReference type="PRINTS" id="PR00722">
    <property type="entry name" value="CHYMOTRYPSIN"/>
</dbReference>
<dbReference type="PANTHER" id="PTHR24264:SF65">
    <property type="entry name" value="SRCR DOMAIN-CONTAINING PROTEIN"/>
    <property type="match status" value="1"/>
</dbReference>
<organism evidence="11 12">
    <name type="scientific">Owenia fusiformis</name>
    <name type="common">Polychaete worm</name>
    <dbReference type="NCBI Taxonomy" id="6347"/>
    <lineage>
        <taxon>Eukaryota</taxon>
        <taxon>Metazoa</taxon>
        <taxon>Spiralia</taxon>
        <taxon>Lophotrochozoa</taxon>
        <taxon>Annelida</taxon>
        <taxon>Polychaeta</taxon>
        <taxon>Sedentaria</taxon>
        <taxon>Canalipalpata</taxon>
        <taxon>Sabellida</taxon>
        <taxon>Oweniida</taxon>
        <taxon>Oweniidae</taxon>
        <taxon>Owenia</taxon>
    </lineage>
</organism>
<evidence type="ECO:0000256" key="9">
    <source>
        <dbReference type="RuleBase" id="RU363034"/>
    </source>
</evidence>
<evidence type="ECO:0000256" key="6">
    <source>
        <dbReference type="ARBA" id="ARBA00022825"/>
    </source>
</evidence>
<feature type="non-terminal residue" evidence="11">
    <location>
        <position position="504"/>
    </location>
</feature>
<evidence type="ECO:0000256" key="8">
    <source>
        <dbReference type="ARBA" id="ARBA00023180"/>
    </source>
</evidence>
<evidence type="ECO:0000313" key="11">
    <source>
        <dbReference type="EMBL" id="CAH1779769.1"/>
    </source>
</evidence>
<keyword evidence="12" id="KW-1185">Reference proteome</keyword>
<dbReference type="InterPro" id="IPR050127">
    <property type="entry name" value="Serine_Proteases_S1"/>
</dbReference>
<dbReference type="InterPro" id="IPR001254">
    <property type="entry name" value="Trypsin_dom"/>
</dbReference>
<keyword evidence="3 9" id="KW-0645">Protease</keyword>
<evidence type="ECO:0000256" key="5">
    <source>
        <dbReference type="ARBA" id="ARBA00022801"/>
    </source>
</evidence>
<reference evidence="11" key="1">
    <citation type="submission" date="2022-03" db="EMBL/GenBank/DDBJ databases">
        <authorList>
            <person name="Martin C."/>
        </authorList>
    </citation>
    <scope>NUCLEOTIDE SEQUENCE</scope>
</reference>
<dbReference type="PROSITE" id="PS00135">
    <property type="entry name" value="TRYPSIN_SER"/>
    <property type="match status" value="1"/>
</dbReference>
<dbReference type="SMART" id="SM00020">
    <property type="entry name" value="Tryp_SPc"/>
    <property type="match status" value="1"/>
</dbReference>
<evidence type="ECO:0000256" key="1">
    <source>
        <dbReference type="ARBA" id="ARBA00004613"/>
    </source>
</evidence>
<evidence type="ECO:0000259" key="10">
    <source>
        <dbReference type="PROSITE" id="PS50240"/>
    </source>
</evidence>
<dbReference type="GO" id="GO:0006508">
    <property type="term" value="P:proteolysis"/>
    <property type="evidence" value="ECO:0007669"/>
    <property type="project" value="UniProtKB-KW"/>
</dbReference>
<dbReference type="PROSITE" id="PS00134">
    <property type="entry name" value="TRYPSIN_HIS"/>
    <property type="match status" value="1"/>
</dbReference>
<comment type="subcellular location">
    <subcellularLocation>
        <location evidence="1">Secreted</location>
    </subcellularLocation>
</comment>
<comment type="caution">
    <text evidence="11">The sequence shown here is derived from an EMBL/GenBank/DDBJ whole genome shotgun (WGS) entry which is preliminary data.</text>
</comment>
<dbReference type="GO" id="GO:0004252">
    <property type="term" value="F:serine-type endopeptidase activity"/>
    <property type="evidence" value="ECO:0007669"/>
    <property type="project" value="InterPro"/>
</dbReference>
<evidence type="ECO:0000256" key="2">
    <source>
        <dbReference type="ARBA" id="ARBA00022525"/>
    </source>
</evidence>
<gene>
    <name evidence="11" type="ORF">OFUS_LOCUS6544</name>
</gene>
<dbReference type="InterPro" id="IPR043504">
    <property type="entry name" value="Peptidase_S1_PA_chymotrypsin"/>
</dbReference>
<evidence type="ECO:0000256" key="7">
    <source>
        <dbReference type="ARBA" id="ARBA00023157"/>
    </source>
</evidence>
<evidence type="ECO:0000256" key="4">
    <source>
        <dbReference type="ARBA" id="ARBA00022729"/>
    </source>
</evidence>
<accession>A0A8S4NG55</accession>
<keyword evidence="7" id="KW-1015">Disulfide bond</keyword>
<dbReference type="PROSITE" id="PS50240">
    <property type="entry name" value="TRYPSIN_DOM"/>
    <property type="match status" value="1"/>
</dbReference>
<dbReference type="OrthoDB" id="6380398at2759"/>
<dbReference type="InterPro" id="IPR009003">
    <property type="entry name" value="Peptidase_S1_PA"/>
</dbReference>
<protein>
    <recommendedName>
        <fullName evidence="10">Peptidase S1 domain-containing protein</fullName>
    </recommendedName>
</protein>
<name>A0A8S4NG55_OWEFU</name>
<dbReference type="FunFam" id="2.40.10.10:FF:000068">
    <property type="entry name" value="transmembrane protease serine 2"/>
    <property type="match status" value="1"/>
</dbReference>
<dbReference type="Gene3D" id="2.40.10.10">
    <property type="entry name" value="Trypsin-like serine proteases"/>
    <property type="match status" value="1"/>
</dbReference>
<feature type="non-terminal residue" evidence="11">
    <location>
        <position position="1"/>
    </location>
</feature>
<evidence type="ECO:0000313" key="12">
    <source>
        <dbReference type="Proteomes" id="UP000749559"/>
    </source>
</evidence>
<evidence type="ECO:0000256" key="3">
    <source>
        <dbReference type="ARBA" id="ARBA00022670"/>
    </source>
</evidence>
<dbReference type="AlphaFoldDB" id="A0A8S4NG55"/>
<feature type="domain" description="Peptidase S1" evidence="10">
    <location>
        <begin position="243"/>
        <end position="497"/>
    </location>
</feature>
<dbReference type="CDD" id="cd00190">
    <property type="entry name" value="Tryp_SPc"/>
    <property type="match status" value="1"/>
</dbReference>
<dbReference type="FunFam" id="2.40.10.10:FF:000054">
    <property type="entry name" value="Complement C1r subcomponent"/>
    <property type="match status" value="1"/>
</dbReference>
<dbReference type="InterPro" id="IPR033116">
    <property type="entry name" value="TRYPSIN_SER"/>
</dbReference>
<dbReference type="PANTHER" id="PTHR24264">
    <property type="entry name" value="TRYPSIN-RELATED"/>
    <property type="match status" value="1"/>
</dbReference>
<keyword evidence="8" id="KW-0325">Glycoprotein</keyword>
<sequence>ETGLLRSEKIEADTSRISEVKTAAMRVICILIALGLVVSIERKRRRACIPHPTVTCERNTIPKWNCPNAYKCKKTSGNCCRYKSFPKGCRPEIDSTGTPYKCRGGGSQRCSAGYVCVSDPSGRNLFSVCCEDFICYDKSAKLHRAYEGQWTEPDGCTVCTCESHNNTKCDDSRCVNRCGKYSDFSSCPLKTCGKQVQIRKCTNSNSNTISQRNAELNMVVCHPKSPAQCPQPGVALTESIAIIFGGNEVMPVHNYRWMVHFSSQGQVHCGGSIISPIHILTAAHCFVNGLTFEKMSIEYIARFIKVETGKHDLRVNETYEQIPTIKSVTLHEGYNTYSFGYNNEHDIAIVTLDSPLQFNLHTHPIKLPTGNFNNHTIKKLRKGICKVLGWGMVSKTTFSNVLMMIQINIENECNLKSNKDKERVTDNMFCASAVDPIKIDRKLDSCRGDSGGPFMCREGTTWYQYGIVSWGPRTCGKQSGVYIKVPNYIDWITKIISTPGGWGE</sequence>
<keyword evidence="4" id="KW-0732">Signal</keyword>
<dbReference type="Pfam" id="PF00089">
    <property type="entry name" value="Trypsin"/>
    <property type="match status" value="1"/>
</dbReference>
<dbReference type="InterPro" id="IPR018114">
    <property type="entry name" value="TRYPSIN_HIS"/>
</dbReference>